<dbReference type="PANTHER" id="PTHR11496:SF102">
    <property type="entry name" value="ALCOHOL DEHYDROGENASE 4"/>
    <property type="match status" value="1"/>
</dbReference>
<evidence type="ECO:0000259" key="5">
    <source>
        <dbReference type="Pfam" id="PF00465"/>
    </source>
</evidence>
<dbReference type="Pfam" id="PF00465">
    <property type="entry name" value="Fe-ADH"/>
    <property type="match status" value="1"/>
</dbReference>
<feature type="domain" description="Fe-containing alcohol dehydrogenase-like C-terminal" evidence="6">
    <location>
        <begin position="207"/>
        <end position="402"/>
    </location>
</feature>
<evidence type="ECO:0000256" key="3">
    <source>
        <dbReference type="ARBA" id="ARBA00023002"/>
    </source>
</evidence>
<comment type="cofactor">
    <cofactor evidence="1">
        <name>Fe cation</name>
        <dbReference type="ChEBI" id="CHEBI:24875"/>
    </cofactor>
</comment>
<name>A0ABY0C277_9GAMM</name>
<dbReference type="Gene3D" id="1.20.1090.10">
    <property type="entry name" value="Dehydroquinate synthase-like - alpha domain"/>
    <property type="match status" value="1"/>
</dbReference>
<dbReference type="Proteomes" id="UP000287410">
    <property type="component" value="Unassembled WGS sequence"/>
</dbReference>
<dbReference type="InterPro" id="IPR039697">
    <property type="entry name" value="Alcohol_dehydrogenase_Fe"/>
</dbReference>
<reference evidence="7 8" key="1">
    <citation type="journal article" date="2018" name="Front. Microbiol.">
        <title>Genome-Based Analysis Reveals the Taxonomy and Diversity of the Family Idiomarinaceae.</title>
        <authorList>
            <person name="Liu Y."/>
            <person name="Lai Q."/>
            <person name="Shao Z."/>
        </authorList>
    </citation>
    <scope>NUCLEOTIDE SEQUENCE [LARGE SCALE GENOMIC DNA]</scope>
    <source>
        <strain evidence="7 8">GBSy1</strain>
    </source>
</reference>
<dbReference type="Gene3D" id="3.40.50.1970">
    <property type="match status" value="1"/>
</dbReference>
<dbReference type="InterPro" id="IPR001670">
    <property type="entry name" value="ADH_Fe/GldA"/>
</dbReference>
<keyword evidence="3" id="KW-0560">Oxidoreductase</keyword>
<dbReference type="CDD" id="cd08189">
    <property type="entry name" value="Fe-ADH-like"/>
    <property type="match status" value="1"/>
</dbReference>
<proteinExistence type="inferred from homology"/>
<dbReference type="InterPro" id="IPR018211">
    <property type="entry name" value="ADH_Fe_CS"/>
</dbReference>
<dbReference type="EMBL" id="PIPN01000001">
    <property type="protein sequence ID" value="RUO31585.1"/>
    <property type="molecule type" value="Genomic_DNA"/>
</dbReference>
<evidence type="ECO:0000256" key="2">
    <source>
        <dbReference type="ARBA" id="ARBA00007358"/>
    </source>
</evidence>
<sequence>MKAAFRQWPLRAYMQVFKGVIKILPFRWPTVHEGENATSTLIDEIANAGYQRILLVTDQAVQGLGLTTLVLEAAAARNLQLTVYANVTSDPTIELITAAVDEVRELKAEAIIAVGGGSVLDAAKMIGALLKTKQPITKLVGLFKVRKGMLPLYAVPTTAGTGSEATVAAVVSDPRKMRKLSILDLKLMPTAVALDPAMTIGLPPAITAATGLDALTHAIEAYLSRNALLRTDELALQAARLINSWLPKAYAKGDNLEARQQMAKAAMYAGQAFTQAGVGYVHAIAHNLGARYHIPHGLANAMLLPTVLEFSKPACSRRMADLSRAMGLNSADGRTDDDALADALIERVRQLNQRFAIPGYIEQLREQDIASIIRAARSEARFTYAVPRYINQQQGEALLRSLLPGSASNDAANTATEDATTDSA</sequence>
<evidence type="ECO:0000313" key="8">
    <source>
        <dbReference type="Proteomes" id="UP000287410"/>
    </source>
</evidence>
<keyword evidence="4" id="KW-0520">NAD</keyword>
<dbReference type="SUPFAM" id="SSF56796">
    <property type="entry name" value="Dehydroquinate synthase-like"/>
    <property type="match status" value="1"/>
</dbReference>
<keyword evidence="8" id="KW-1185">Reference proteome</keyword>
<organism evidence="7 8">
    <name type="scientific">Aliidiomarina sedimenti</name>
    <dbReference type="NCBI Taxonomy" id="1933879"/>
    <lineage>
        <taxon>Bacteria</taxon>
        <taxon>Pseudomonadati</taxon>
        <taxon>Pseudomonadota</taxon>
        <taxon>Gammaproteobacteria</taxon>
        <taxon>Alteromonadales</taxon>
        <taxon>Idiomarinaceae</taxon>
        <taxon>Aliidiomarina</taxon>
    </lineage>
</organism>
<evidence type="ECO:0000256" key="1">
    <source>
        <dbReference type="ARBA" id="ARBA00001962"/>
    </source>
</evidence>
<feature type="domain" description="Alcohol dehydrogenase iron-type/glycerol dehydrogenase GldA" evidence="5">
    <location>
        <begin position="30"/>
        <end position="196"/>
    </location>
</feature>
<accession>A0ABY0C277</accession>
<comment type="caution">
    <text evidence="7">The sequence shown here is derived from an EMBL/GenBank/DDBJ whole genome shotgun (WGS) entry which is preliminary data.</text>
</comment>
<dbReference type="RefSeq" id="WP_126787695.1">
    <property type="nucleotide sequence ID" value="NZ_PIPN01000001.1"/>
</dbReference>
<dbReference type="PROSITE" id="PS00060">
    <property type="entry name" value="ADH_IRON_2"/>
    <property type="match status" value="1"/>
</dbReference>
<gene>
    <name evidence="7" type="ORF">CWE12_00885</name>
</gene>
<protein>
    <submittedName>
        <fullName evidence="7">Alcohol dehydrogenase</fullName>
    </submittedName>
</protein>
<evidence type="ECO:0000313" key="7">
    <source>
        <dbReference type="EMBL" id="RUO31585.1"/>
    </source>
</evidence>
<evidence type="ECO:0000256" key="4">
    <source>
        <dbReference type="ARBA" id="ARBA00023027"/>
    </source>
</evidence>
<dbReference type="Pfam" id="PF25137">
    <property type="entry name" value="ADH_Fe_C"/>
    <property type="match status" value="1"/>
</dbReference>
<evidence type="ECO:0000259" key="6">
    <source>
        <dbReference type="Pfam" id="PF25137"/>
    </source>
</evidence>
<dbReference type="PANTHER" id="PTHR11496">
    <property type="entry name" value="ALCOHOL DEHYDROGENASE"/>
    <property type="match status" value="1"/>
</dbReference>
<dbReference type="InterPro" id="IPR056798">
    <property type="entry name" value="ADH_Fe_C"/>
</dbReference>
<comment type="similarity">
    <text evidence="2">Belongs to the iron-containing alcohol dehydrogenase family.</text>
</comment>